<reference evidence="1 2" key="1">
    <citation type="submission" date="2021-05" db="EMBL/GenBank/DDBJ databases">
        <title>Roseococcus sp. XZZS9, whole genome shotgun sequencing project.</title>
        <authorList>
            <person name="Zhao G."/>
            <person name="Shen L."/>
        </authorList>
    </citation>
    <scope>NUCLEOTIDE SEQUENCE [LARGE SCALE GENOMIC DNA]</scope>
    <source>
        <strain evidence="1 2">XZZS9</strain>
    </source>
</reference>
<protein>
    <submittedName>
        <fullName evidence="1">Uncharacterized protein</fullName>
    </submittedName>
</protein>
<name>A0ABS5QFY5_9PROT</name>
<keyword evidence="2" id="KW-1185">Reference proteome</keyword>
<gene>
    <name evidence="1" type="ORF">KHU32_15165</name>
</gene>
<organism evidence="1 2">
    <name type="scientific">Roseococcus pinisoli</name>
    <dbReference type="NCBI Taxonomy" id="2835040"/>
    <lineage>
        <taxon>Bacteria</taxon>
        <taxon>Pseudomonadati</taxon>
        <taxon>Pseudomonadota</taxon>
        <taxon>Alphaproteobacteria</taxon>
        <taxon>Acetobacterales</taxon>
        <taxon>Roseomonadaceae</taxon>
        <taxon>Roseococcus</taxon>
    </lineage>
</organism>
<dbReference type="EMBL" id="JAHCDA010000003">
    <property type="protein sequence ID" value="MBS7812288.1"/>
    <property type="molecule type" value="Genomic_DNA"/>
</dbReference>
<comment type="caution">
    <text evidence="1">The sequence shown here is derived from an EMBL/GenBank/DDBJ whole genome shotgun (WGS) entry which is preliminary data.</text>
</comment>
<evidence type="ECO:0000313" key="1">
    <source>
        <dbReference type="EMBL" id="MBS7812288.1"/>
    </source>
</evidence>
<dbReference type="RefSeq" id="WP_213670996.1">
    <property type="nucleotide sequence ID" value="NZ_JAHCDA010000003.1"/>
</dbReference>
<sequence length="66" mass="7859">MIDLRVRIEREYDYEHALAPDEDPKPMLEAITRKHLRGDDRWEWHVLYKSGNTAKLMLAPKPEALE</sequence>
<proteinExistence type="predicted"/>
<dbReference type="Proteomes" id="UP000766336">
    <property type="component" value="Unassembled WGS sequence"/>
</dbReference>
<accession>A0ABS5QFY5</accession>
<evidence type="ECO:0000313" key="2">
    <source>
        <dbReference type="Proteomes" id="UP000766336"/>
    </source>
</evidence>